<dbReference type="Proteomes" id="UP000248330">
    <property type="component" value="Unassembled WGS sequence"/>
</dbReference>
<feature type="domain" description="Glucose-methanol-choline oxidoreductase N-terminal" evidence="5">
    <location>
        <begin position="251"/>
        <end position="265"/>
    </location>
</feature>
<dbReference type="Pfam" id="PF00732">
    <property type="entry name" value="GMC_oxred_N"/>
    <property type="match status" value="1"/>
</dbReference>
<evidence type="ECO:0000259" key="5">
    <source>
        <dbReference type="PROSITE" id="PS00624"/>
    </source>
</evidence>
<dbReference type="InterPro" id="IPR012132">
    <property type="entry name" value="GMC_OxRdtase"/>
</dbReference>
<dbReference type="SUPFAM" id="SSF51905">
    <property type="entry name" value="FAD/NAD(P)-binding domain"/>
    <property type="match status" value="1"/>
</dbReference>
<keyword evidence="7" id="KW-1185">Reference proteome</keyword>
<sequence length="535" mass="58444">MYDFVIVGGGSAGCVLANRLSADGRHRVCLLEAGPPDAHPLIRMPAGVLAMLRSDAYNWKFWTVEQAGMGGRRMYWPRGRTLGGSSAINAMCVIRGHAADYDHWAALGNAGWGWQDVLPYFRRLEHFEPGADALHGAGGPLNVATLRQPNPMSAVYLEAARQAGHAENPDFNGSRQDGMGYYHVAQKGGERWSNARAYLHPASGRGNLDVLTGVRATKILFEGRRAVGVRYYDGGAYREVHARREVVLSAGAVGSPQLLLLSGVGPEAELQRHTIGVVHELPGVGRNLQDHLDVLIGMRSRTRLGMSFHPLSLLRSLKAFAQYLFGRRGELTSNVAECGGFLRSDDAEPVPDLQFHFVPMVNSYHGLKLGPLFRYYGYSILACDLRPRSRGEIRLASADPMAAPEIDPRYLDDPRDLDKLVVAVRKAREIFAQAAFSPHNALEMEPGAQVQTDEALGQWIREHAETLYHPVGTCKMGSDAMAVVDAQLRVHGLTGLRVVDASIMPTLIGGNTNVPTTMIAEKGADMILETARTNR</sequence>
<dbReference type="Gene3D" id="3.50.50.60">
    <property type="entry name" value="FAD/NAD(P)-binding domain"/>
    <property type="match status" value="1"/>
</dbReference>
<evidence type="ECO:0000256" key="3">
    <source>
        <dbReference type="ARBA" id="ARBA00022630"/>
    </source>
</evidence>
<accession>A0A318EH97</accession>
<dbReference type="AlphaFoldDB" id="A0A318EH97"/>
<dbReference type="NCBIfam" id="NF002550">
    <property type="entry name" value="PRK02106.1"/>
    <property type="match status" value="1"/>
</dbReference>
<comment type="caution">
    <text evidence="6">The sequence shown here is derived from an EMBL/GenBank/DDBJ whole genome shotgun (WGS) entry which is preliminary data.</text>
</comment>
<keyword evidence="3" id="KW-0285">Flavoprotein</keyword>
<comment type="similarity">
    <text evidence="2">Belongs to the GMC oxidoreductase family.</text>
</comment>
<evidence type="ECO:0000313" key="7">
    <source>
        <dbReference type="Proteomes" id="UP000248330"/>
    </source>
</evidence>
<dbReference type="OrthoDB" id="9785276at2"/>
<organism evidence="6 7">
    <name type="scientific">Sinimarinibacterium flocculans</name>
    <dbReference type="NCBI Taxonomy" id="985250"/>
    <lineage>
        <taxon>Bacteria</taxon>
        <taxon>Pseudomonadati</taxon>
        <taxon>Pseudomonadota</taxon>
        <taxon>Gammaproteobacteria</taxon>
        <taxon>Nevskiales</taxon>
        <taxon>Nevskiaceae</taxon>
        <taxon>Sinimarinibacterium</taxon>
    </lineage>
</organism>
<proteinExistence type="inferred from homology"/>
<dbReference type="GO" id="GO:0016614">
    <property type="term" value="F:oxidoreductase activity, acting on CH-OH group of donors"/>
    <property type="evidence" value="ECO:0007669"/>
    <property type="project" value="InterPro"/>
</dbReference>
<evidence type="ECO:0000313" key="6">
    <source>
        <dbReference type="EMBL" id="PXV67826.1"/>
    </source>
</evidence>
<reference evidence="6 7" key="1">
    <citation type="submission" date="2018-04" db="EMBL/GenBank/DDBJ databases">
        <title>Genomic Encyclopedia of Type Strains, Phase IV (KMG-IV): sequencing the most valuable type-strain genomes for metagenomic binning, comparative biology and taxonomic classification.</title>
        <authorList>
            <person name="Goeker M."/>
        </authorList>
    </citation>
    <scope>NUCLEOTIDE SEQUENCE [LARGE SCALE GENOMIC DNA]</scope>
    <source>
        <strain evidence="6 7">DSM 104150</strain>
    </source>
</reference>
<gene>
    <name evidence="6" type="ORF">C8D93_105183</name>
</gene>
<dbReference type="EMBL" id="QICN01000005">
    <property type="protein sequence ID" value="PXV67826.1"/>
    <property type="molecule type" value="Genomic_DNA"/>
</dbReference>
<dbReference type="RefSeq" id="WP_110265295.1">
    <property type="nucleotide sequence ID" value="NZ_CAKZQT010000001.1"/>
</dbReference>
<dbReference type="PANTHER" id="PTHR11552:SF147">
    <property type="entry name" value="CHOLINE DEHYDROGENASE, MITOCHONDRIAL"/>
    <property type="match status" value="1"/>
</dbReference>
<dbReference type="SUPFAM" id="SSF54373">
    <property type="entry name" value="FAD-linked reductases, C-terminal domain"/>
    <property type="match status" value="1"/>
</dbReference>
<dbReference type="PANTHER" id="PTHR11552">
    <property type="entry name" value="GLUCOSE-METHANOL-CHOLINE GMC OXIDOREDUCTASE"/>
    <property type="match status" value="1"/>
</dbReference>
<evidence type="ECO:0000256" key="4">
    <source>
        <dbReference type="ARBA" id="ARBA00022827"/>
    </source>
</evidence>
<comment type="cofactor">
    <cofactor evidence="1">
        <name>FAD</name>
        <dbReference type="ChEBI" id="CHEBI:57692"/>
    </cofactor>
</comment>
<keyword evidence="4" id="KW-0274">FAD</keyword>
<dbReference type="InterPro" id="IPR000172">
    <property type="entry name" value="GMC_OxRdtase_N"/>
</dbReference>
<dbReference type="Pfam" id="PF05199">
    <property type="entry name" value="GMC_oxred_C"/>
    <property type="match status" value="1"/>
</dbReference>
<protein>
    <submittedName>
        <fullName evidence="6">Choline dehydrogenase-like flavoprotein</fullName>
    </submittedName>
</protein>
<dbReference type="GO" id="GO:0050660">
    <property type="term" value="F:flavin adenine dinucleotide binding"/>
    <property type="evidence" value="ECO:0007669"/>
    <property type="project" value="InterPro"/>
</dbReference>
<dbReference type="Gene3D" id="3.30.560.10">
    <property type="entry name" value="Glucose Oxidase, domain 3"/>
    <property type="match status" value="1"/>
</dbReference>
<evidence type="ECO:0000256" key="2">
    <source>
        <dbReference type="ARBA" id="ARBA00010790"/>
    </source>
</evidence>
<dbReference type="PIRSF" id="PIRSF000137">
    <property type="entry name" value="Alcohol_oxidase"/>
    <property type="match status" value="1"/>
</dbReference>
<dbReference type="PROSITE" id="PS00624">
    <property type="entry name" value="GMC_OXRED_2"/>
    <property type="match status" value="1"/>
</dbReference>
<name>A0A318EH97_9GAMM</name>
<dbReference type="InterPro" id="IPR007867">
    <property type="entry name" value="GMC_OxRtase_C"/>
</dbReference>
<dbReference type="InterPro" id="IPR036188">
    <property type="entry name" value="FAD/NAD-bd_sf"/>
</dbReference>
<evidence type="ECO:0000256" key="1">
    <source>
        <dbReference type="ARBA" id="ARBA00001974"/>
    </source>
</evidence>